<comment type="catalytic activity">
    <reaction evidence="1">
        <text>Endonucleolytic cleavage to 5'-phosphomonoester.</text>
        <dbReference type="EC" id="3.1.26.4"/>
    </reaction>
</comment>
<evidence type="ECO:0000256" key="5">
    <source>
        <dbReference type="ARBA" id="ARBA00011245"/>
    </source>
</evidence>
<evidence type="ECO:0000259" key="14">
    <source>
        <dbReference type="PROSITE" id="PS50879"/>
    </source>
</evidence>
<dbReference type="InterPro" id="IPR037056">
    <property type="entry name" value="RNase_H1_N_sf"/>
</dbReference>
<evidence type="ECO:0000256" key="1">
    <source>
        <dbReference type="ARBA" id="ARBA00000077"/>
    </source>
</evidence>
<proteinExistence type="inferred from homology"/>
<feature type="domain" description="RNase H type-1" evidence="14">
    <location>
        <begin position="77"/>
        <end position="234"/>
    </location>
</feature>
<keyword evidence="10" id="KW-0255">Endonuclease</keyword>
<evidence type="ECO:0000256" key="8">
    <source>
        <dbReference type="ARBA" id="ARBA00022722"/>
    </source>
</evidence>
<dbReference type="GO" id="GO:0000287">
    <property type="term" value="F:magnesium ion binding"/>
    <property type="evidence" value="ECO:0007669"/>
    <property type="project" value="InterPro"/>
</dbReference>
<sequence length="236" mass="26687">MIKMAKNFYAVYKGRKTGIFTKWPDVAKLVNGFDGARYKGFETRDEAQNWMDDGAPKPTSVNGKKSSKTTRNSVVLTPDSIQVWTDGGSRNHGNVKGGHVLNEDTAAWAFYIKTPGETFSGTDGEKGKTNNYMEITAFLQAIKKLIDLGLREEHIVFILDSKYVLNAIEKKWLAGWQRRDWKKADGQTVLNVELWQQVAELLPALTHVDFEWTKGHADNEGNNKVDELLNETMDQM</sequence>
<dbReference type="PATRIC" id="fig|1423719.4.peg.684"/>
<comment type="function">
    <text evidence="3">Endonuclease that specifically degrades the RNA of RNA-DNA hybrids.</text>
</comment>
<organism evidence="15 16">
    <name type="scientific">Dellaglioa algida DSM 15638</name>
    <dbReference type="NCBI Taxonomy" id="1423719"/>
    <lineage>
        <taxon>Bacteria</taxon>
        <taxon>Bacillati</taxon>
        <taxon>Bacillota</taxon>
        <taxon>Bacilli</taxon>
        <taxon>Lactobacillales</taxon>
        <taxon>Lactobacillaceae</taxon>
        <taxon>Dellaglioa</taxon>
    </lineage>
</organism>
<comment type="similarity">
    <text evidence="4">Belongs to the RNase H family.</text>
</comment>
<dbReference type="InterPro" id="IPR036397">
    <property type="entry name" value="RNaseH_sf"/>
</dbReference>
<evidence type="ECO:0000256" key="9">
    <source>
        <dbReference type="ARBA" id="ARBA00022723"/>
    </source>
</evidence>
<comment type="cofactor">
    <cofactor evidence="2">
        <name>Mg(2+)</name>
        <dbReference type="ChEBI" id="CHEBI:18420"/>
    </cofactor>
</comment>
<dbReference type="InterPro" id="IPR022892">
    <property type="entry name" value="RNaseHI"/>
</dbReference>
<reference evidence="15 16" key="1">
    <citation type="journal article" date="2015" name="Genome Announc.">
        <title>Expanding the biotechnology potential of lactobacilli through comparative genomics of 213 strains and associated genera.</title>
        <authorList>
            <person name="Sun Z."/>
            <person name="Harris H.M."/>
            <person name="McCann A."/>
            <person name="Guo C."/>
            <person name="Argimon S."/>
            <person name="Zhang W."/>
            <person name="Yang X."/>
            <person name="Jeffery I.B."/>
            <person name="Cooney J.C."/>
            <person name="Kagawa T.F."/>
            <person name="Liu W."/>
            <person name="Song Y."/>
            <person name="Salvetti E."/>
            <person name="Wrobel A."/>
            <person name="Rasinkangas P."/>
            <person name="Parkhill J."/>
            <person name="Rea M.C."/>
            <person name="O'Sullivan O."/>
            <person name="Ritari J."/>
            <person name="Douillard F.P."/>
            <person name="Paul Ross R."/>
            <person name="Yang R."/>
            <person name="Briner A.E."/>
            <person name="Felis G.E."/>
            <person name="de Vos W.M."/>
            <person name="Barrangou R."/>
            <person name="Klaenhammer T.R."/>
            <person name="Caufield P.W."/>
            <person name="Cui Y."/>
            <person name="Zhang H."/>
            <person name="O'Toole P.W."/>
        </authorList>
    </citation>
    <scope>NUCLEOTIDE SEQUENCE [LARGE SCALE GENOMIC DNA]</scope>
    <source>
        <strain evidence="15 16">DSM 15638</strain>
    </source>
</reference>
<evidence type="ECO:0000256" key="2">
    <source>
        <dbReference type="ARBA" id="ARBA00001946"/>
    </source>
</evidence>
<dbReference type="PANTHER" id="PTHR10642">
    <property type="entry name" value="RIBONUCLEASE H1"/>
    <property type="match status" value="1"/>
</dbReference>
<dbReference type="GO" id="GO:0043137">
    <property type="term" value="P:DNA replication, removal of RNA primer"/>
    <property type="evidence" value="ECO:0007669"/>
    <property type="project" value="TreeGrafter"/>
</dbReference>
<dbReference type="Gene3D" id="3.40.970.10">
    <property type="entry name" value="Ribonuclease H1, N-terminal domain"/>
    <property type="match status" value="1"/>
</dbReference>
<dbReference type="CDD" id="cd09278">
    <property type="entry name" value="RNase_HI_prokaryote_like"/>
    <property type="match status" value="1"/>
</dbReference>
<dbReference type="GO" id="GO:0004523">
    <property type="term" value="F:RNA-DNA hybrid ribonuclease activity"/>
    <property type="evidence" value="ECO:0007669"/>
    <property type="project" value="UniProtKB-EC"/>
</dbReference>
<evidence type="ECO:0000256" key="7">
    <source>
        <dbReference type="ARBA" id="ARBA00017721"/>
    </source>
</evidence>
<evidence type="ECO:0000256" key="10">
    <source>
        <dbReference type="ARBA" id="ARBA00022759"/>
    </source>
</evidence>
<dbReference type="InterPro" id="IPR017067">
    <property type="entry name" value="RNase_H1_euk"/>
</dbReference>
<evidence type="ECO:0000256" key="13">
    <source>
        <dbReference type="SAM" id="MobiDB-lite"/>
    </source>
</evidence>
<dbReference type="InterPro" id="IPR050092">
    <property type="entry name" value="RNase_H"/>
</dbReference>
<protein>
    <recommendedName>
        <fullName evidence="7">Ribonuclease H</fullName>
        <ecNumber evidence="6">3.1.26.4</ecNumber>
    </recommendedName>
</protein>
<dbReference type="SUPFAM" id="SSF55658">
    <property type="entry name" value="L9 N-domain-like"/>
    <property type="match status" value="1"/>
</dbReference>
<evidence type="ECO:0000256" key="4">
    <source>
        <dbReference type="ARBA" id="ARBA00005300"/>
    </source>
</evidence>
<dbReference type="Pfam" id="PF01693">
    <property type="entry name" value="Cauli_VI"/>
    <property type="match status" value="1"/>
</dbReference>
<dbReference type="InterPro" id="IPR011320">
    <property type="entry name" value="RNase_H1_N"/>
</dbReference>
<dbReference type="FunFam" id="3.40.970.10:FF:000002">
    <property type="entry name" value="Ribonuclease H"/>
    <property type="match status" value="1"/>
</dbReference>
<dbReference type="SUPFAM" id="SSF53098">
    <property type="entry name" value="Ribonuclease H-like"/>
    <property type="match status" value="1"/>
</dbReference>
<dbReference type="PROSITE" id="PS50879">
    <property type="entry name" value="RNASE_H_1"/>
    <property type="match status" value="1"/>
</dbReference>
<dbReference type="Proteomes" id="UP000051450">
    <property type="component" value="Unassembled WGS sequence"/>
</dbReference>
<evidence type="ECO:0000313" key="15">
    <source>
        <dbReference type="EMBL" id="KRK46173.1"/>
    </source>
</evidence>
<keyword evidence="8" id="KW-0540">Nuclease</keyword>
<feature type="region of interest" description="Disordered" evidence="13">
    <location>
        <begin position="48"/>
        <end position="72"/>
    </location>
</feature>
<dbReference type="STRING" id="1423719.FC66_GL000674"/>
<gene>
    <name evidence="15" type="ORF">FC66_GL000674</name>
</gene>
<evidence type="ECO:0000256" key="11">
    <source>
        <dbReference type="ARBA" id="ARBA00022801"/>
    </source>
</evidence>
<evidence type="ECO:0000256" key="6">
    <source>
        <dbReference type="ARBA" id="ARBA00012180"/>
    </source>
</evidence>
<dbReference type="AlphaFoldDB" id="A0A0R1HHV0"/>
<dbReference type="Gene3D" id="3.30.420.10">
    <property type="entry name" value="Ribonuclease H-like superfamily/Ribonuclease H"/>
    <property type="match status" value="1"/>
</dbReference>
<dbReference type="PIRSF" id="PIRSF036852">
    <property type="entry name" value="Ribonuclease_H1_euk"/>
    <property type="match status" value="1"/>
</dbReference>
<keyword evidence="12" id="KW-0460">Magnesium</keyword>
<dbReference type="EMBL" id="AZDI01000002">
    <property type="protein sequence ID" value="KRK46173.1"/>
    <property type="molecule type" value="Genomic_DNA"/>
</dbReference>
<name>A0A0R1HHV0_9LACO</name>
<comment type="caution">
    <text evidence="15">The sequence shown here is derived from an EMBL/GenBank/DDBJ whole genome shotgun (WGS) entry which is preliminary data.</text>
</comment>
<dbReference type="Pfam" id="PF00075">
    <property type="entry name" value="RNase_H"/>
    <property type="match status" value="1"/>
</dbReference>
<comment type="subunit">
    <text evidence="5">Monomer.</text>
</comment>
<keyword evidence="11" id="KW-0378">Hydrolase</keyword>
<evidence type="ECO:0000256" key="3">
    <source>
        <dbReference type="ARBA" id="ARBA00004065"/>
    </source>
</evidence>
<keyword evidence="16" id="KW-1185">Reference proteome</keyword>
<dbReference type="PANTHER" id="PTHR10642:SF26">
    <property type="entry name" value="RIBONUCLEASE H1"/>
    <property type="match status" value="1"/>
</dbReference>
<feature type="compositionally biased region" description="Polar residues" evidence="13">
    <location>
        <begin position="59"/>
        <end position="72"/>
    </location>
</feature>
<dbReference type="GO" id="GO:0003676">
    <property type="term" value="F:nucleic acid binding"/>
    <property type="evidence" value="ECO:0007669"/>
    <property type="project" value="InterPro"/>
</dbReference>
<dbReference type="InterPro" id="IPR002156">
    <property type="entry name" value="RNaseH_domain"/>
</dbReference>
<dbReference type="InterPro" id="IPR012337">
    <property type="entry name" value="RNaseH-like_sf"/>
</dbReference>
<dbReference type="EC" id="3.1.26.4" evidence="6"/>
<dbReference type="InterPro" id="IPR009027">
    <property type="entry name" value="Ribosomal_bL9/RNase_H1_N"/>
</dbReference>
<evidence type="ECO:0000256" key="12">
    <source>
        <dbReference type="ARBA" id="ARBA00022842"/>
    </source>
</evidence>
<keyword evidence="9" id="KW-0479">Metal-binding</keyword>
<evidence type="ECO:0000313" key="16">
    <source>
        <dbReference type="Proteomes" id="UP000051450"/>
    </source>
</evidence>
<accession>A0A0R1HHV0</accession>